<evidence type="ECO:0000313" key="2">
    <source>
        <dbReference type="EMBL" id="KAK3917253.1"/>
    </source>
</evidence>
<dbReference type="PANTHER" id="PTHR46409">
    <property type="entry name" value="HTH PSQ-TYPE DOMAIN-CONTAINING PROTEIN"/>
    <property type="match status" value="1"/>
</dbReference>
<protein>
    <submittedName>
        <fullName evidence="2">Polyketide synthase 1</fullName>
    </submittedName>
</protein>
<evidence type="ECO:0000256" key="1">
    <source>
        <dbReference type="SAM" id="MobiDB-lite"/>
    </source>
</evidence>
<dbReference type="PANTHER" id="PTHR46409:SF1">
    <property type="entry name" value="HTH PSQ-TYPE DOMAIN-CONTAINING PROTEIN"/>
    <property type="match status" value="1"/>
</dbReference>
<accession>A0AAE1LF10</accession>
<organism evidence="2 3">
    <name type="scientific">Frankliniella fusca</name>
    <dbReference type="NCBI Taxonomy" id="407009"/>
    <lineage>
        <taxon>Eukaryota</taxon>
        <taxon>Metazoa</taxon>
        <taxon>Ecdysozoa</taxon>
        <taxon>Arthropoda</taxon>
        <taxon>Hexapoda</taxon>
        <taxon>Insecta</taxon>
        <taxon>Pterygota</taxon>
        <taxon>Neoptera</taxon>
        <taxon>Paraneoptera</taxon>
        <taxon>Thysanoptera</taxon>
        <taxon>Terebrantia</taxon>
        <taxon>Thripoidea</taxon>
        <taxon>Thripidae</taxon>
        <taxon>Frankliniella</taxon>
    </lineage>
</organism>
<evidence type="ECO:0000313" key="3">
    <source>
        <dbReference type="Proteomes" id="UP001219518"/>
    </source>
</evidence>
<dbReference type="EMBL" id="JAHWGI010000700">
    <property type="protein sequence ID" value="KAK3917253.1"/>
    <property type="molecule type" value="Genomic_DNA"/>
</dbReference>
<comment type="caution">
    <text evidence="2">The sequence shown here is derived from an EMBL/GenBank/DDBJ whole genome shotgun (WGS) entry which is preliminary data.</text>
</comment>
<feature type="region of interest" description="Disordered" evidence="1">
    <location>
        <begin position="66"/>
        <end position="102"/>
    </location>
</feature>
<sequence length="102" mass="11716">MGGMDYPDLIDWKRVKVTFPPVPRRFTNNDLEQAVENPDFVEENLPPFPCHTQAVERTVQLVSKASKNVSGQDGRDGFIRNTIQSRQSMPKFRTKSEYNCVN</sequence>
<proteinExistence type="predicted"/>
<reference evidence="2" key="1">
    <citation type="submission" date="2021-07" db="EMBL/GenBank/DDBJ databases">
        <authorList>
            <person name="Catto M.A."/>
            <person name="Jacobson A."/>
            <person name="Kennedy G."/>
            <person name="Labadie P."/>
            <person name="Hunt B.G."/>
            <person name="Srinivasan R."/>
        </authorList>
    </citation>
    <scope>NUCLEOTIDE SEQUENCE</scope>
    <source>
        <strain evidence="2">PL_HMW_Pooled</strain>
        <tissue evidence="2">Head</tissue>
    </source>
</reference>
<reference evidence="2" key="2">
    <citation type="journal article" date="2023" name="BMC Genomics">
        <title>Pest status, molecular evolution, and epigenetic factors derived from the genome assembly of Frankliniella fusca, a thysanopteran phytovirus vector.</title>
        <authorList>
            <person name="Catto M.A."/>
            <person name="Labadie P.E."/>
            <person name="Jacobson A.L."/>
            <person name="Kennedy G.G."/>
            <person name="Srinivasan R."/>
            <person name="Hunt B.G."/>
        </authorList>
    </citation>
    <scope>NUCLEOTIDE SEQUENCE</scope>
    <source>
        <strain evidence="2">PL_HMW_Pooled</strain>
    </source>
</reference>
<dbReference type="AlphaFoldDB" id="A0AAE1LF10"/>
<dbReference type="Proteomes" id="UP001219518">
    <property type="component" value="Unassembled WGS sequence"/>
</dbReference>
<gene>
    <name evidence="2" type="ORF">KUF71_006837</name>
</gene>
<keyword evidence="3" id="KW-1185">Reference proteome</keyword>
<name>A0AAE1LF10_9NEOP</name>